<dbReference type="EMBL" id="JQJD01000010">
    <property type="protein sequence ID" value="KGN82510.1"/>
    <property type="molecule type" value="Genomic_DNA"/>
</dbReference>
<keyword evidence="2" id="KW-1185">Reference proteome</keyword>
<evidence type="ECO:0000313" key="2">
    <source>
        <dbReference type="Proteomes" id="UP000030125"/>
    </source>
</evidence>
<accession>A0A0A2EYA3</accession>
<dbReference type="InterPro" id="IPR025631">
    <property type="entry name" value="Porin_10"/>
</dbReference>
<dbReference type="OrthoDB" id="1489309at2"/>
<proteinExistence type="predicted"/>
<dbReference type="AlphaFoldDB" id="A0A0A2EYA3"/>
<reference evidence="1 2" key="1">
    <citation type="submission" date="2014-08" db="EMBL/GenBank/DDBJ databases">
        <title>Porphyromonas cangingivalis strain:COT-109_OH1386 Genome sequencing.</title>
        <authorList>
            <person name="Wallis C."/>
            <person name="Deusch O."/>
            <person name="O'Flynn C."/>
            <person name="Davis I."/>
            <person name="Jospin G."/>
            <person name="Darling A.E."/>
            <person name="Coil D.A."/>
            <person name="Alexiev A."/>
            <person name="Horsfall A."/>
            <person name="Kirkwood N."/>
            <person name="Harris S."/>
            <person name="Eisen J.A."/>
        </authorList>
    </citation>
    <scope>NUCLEOTIDE SEQUENCE [LARGE SCALE GENOMIC DNA]</scope>
    <source>
        <strain evidence="2">COT-109 OH1386</strain>
    </source>
</reference>
<organism evidence="1 2">
    <name type="scientific">Porphyromonas cangingivalis</name>
    <dbReference type="NCBI Taxonomy" id="36874"/>
    <lineage>
        <taxon>Bacteria</taxon>
        <taxon>Pseudomonadati</taxon>
        <taxon>Bacteroidota</taxon>
        <taxon>Bacteroidia</taxon>
        <taxon>Bacteroidales</taxon>
        <taxon>Porphyromonadaceae</taxon>
        <taxon>Porphyromonas</taxon>
    </lineage>
</organism>
<dbReference type="RefSeq" id="WP_036850848.1">
    <property type="nucleotide sequence ID" value="NZ_JQJD01000010.1"/>
</dbReference>
<comment type="caution">
    <text evidence="1">The sequence shown here is derived from an EMBL/GenBank/DDBJ whole genome shotgun (WGS) entry which is preliminary data.</text>
</comment>
<protein>
    <recommendedName>
        <fullName evidence="3">Porin</fullName>
    </recommendedName>
</protein>
<dbReference type="STRING" id="36874.HQ34_05250"/>
<gene>
    <name evidence="1" type="ORF">HQ35_02870</name>
</gene>
<dbReference type="eggNOG" id="COG4206">
    <property type="taxonomic scope" value="Bacteria"/>
</dbReference>
<sequence>MYTNIKAFRYGLLVLTVLILREIPLMAQVRDQVEAEFRKRDAVEKYDDSDNDRRGNLHASYLVRRTGDVRPAFADTLRLNYFHRSSIEGKSIAEAYTGTYASPYQSKIYFDRPIDQWGDFFFTNPYDHLIHRGKDMRFFDVKVPYTLLSYVKNGGSDNVEENFHTLFSSNLGKKINVGGQFDYDYANGYYASTKSKNVTYRAFASYLGNRYQAYLSVGNTNTINMENGGITDDRYITNPDDFTEGRRSLLLKDIPTKYRNVWNRIHFGSARLNHRYSLGIARTDSIKDGDSVRLVEHFTPVTSFFHDVHYERGRRRFLGQDQELLKDFKEPILPRPLDATYYPNDTLLLTKISNTLGIELLEGFHKWAKFGIAAFVSFDHKRYEIPLYGVYDDNLNRTENTFYAGGRLSSKNFKNFGYRVQGEFAFAGAQIGELRIDAEANSRLKLFGKEVLLDVHGNLFNTPPSYILRRYKSTLHEWDRDLVMIQRLRAGGRLRIPILNTEIHANFETIQNPMYVDEKSQPNQSKTNFRVIAVGVDHRLRLGPLNWENSLVWQNSSDKTVAPLPDLAVYSNLYLKALVAKVMTIQFGVDAKYHTAYHAPYYDPTTQMFKPQSDIMLGGDTPMMTAYANVHLKRTRFFIQYYNLSSKLFKPNYFSTVHYPQYPAIVRLGLVVDLRN</sequence>
<evidence type="ECO:0000313" key="1">
    <source>
        <dbReference type="EMBL" id="KGN82510.1"/>
    </source>
</evidence>
<dbReference type="Proteomes" id="UP000030125">
    <property type="component" value="Unassembled WGS sequence"/>
</dbReference>
<dbReference type="Pfam" id="PF14121">
    <property type="entry name" value="Porin_10"/>
    <property type="match status" value="1"/>
</dbReference>
<name>A0A0A2EYA3_PORCN</name>
<evidence type="ECO:0008006" key="3">
    <source>
        <dbReference type="Google" id="ProtNLM"/>
    </source>
</evidence>